<gene>
    <name evidence="2" type="ORF">DFP86_10567</name>
</gene>
<dbReference type="GO" id="GO:0006559">
    <property type="term" value="P:L-phenylalanine catabolic process"/>
    <property type="evidence" value="ECO:0007669"/>
    <property type="project" value="TreeGrafter"/>
</dbReference>
<organism evidence="2 3">
    <name type="scientific">Paludibacterium purpuratum</name>
    <dbReference type="NCBI Taxonomy" id="1144873"/>
    <lineage>
        <taxon>Bacteria</taxon>
        <taxon>Pseudomonadati</taxon>
        <taxon>Pseudomonadota</taxon>
        <taxon>Betaproteobacteria</taxon>
        <taxon>Neisseriales</taxon>
        <taxon>Chromobacteriaceae</taxon>
        <taxon>Paludibacterium</taxon>
    </lineage>
</organism>
<dbReference type="InterPro" id="IPR036249">
    <property type="entry name" value="Thioredoxin-like_sf"/>
</dbReference>
<proteinExistence type="predicted"/>
<reference evidence="2 3" key="1">
    <citation type="submission" date="2019-03" db="EMBL/GenBank/DDBJ databases">
        <title>Genomic Encyclopedia of Type Strains, Phase III (KMG-III): the genomes of soil and plant-associated and newly described type strains.</title>
        <authorList>
            <person name="Whitman W."/>
        </authorList>
    </citation>
    <scope>NUCLEOTIDE SEQUENCE [LARGE SCALE GENOMIC DNA]</scope>
    <source>
        <strain evidence="2 3">CECT 8976</strain>
    </source>
</reference>
<dbReference type="PANTHER" id="PTHR42673:SF21">
    <property type="entry name" value="GLUTATHIONE S-TRANSFERASE YFCF"/>
    <property type="match status" value="1"/>
</dbReference>
<feature type="domain" description="GST N-terminal" evidence="1">
    <location>
        <begin position="3"/>
        <end position="75"/>
    </location>
</feature>
<dbReference type="PANTHER" id="PTHR42673">
    <property type="entry name" value="MALEYLACETOACETATE ISOMERASE"/>
    <property type="match status" value="1"/>
</dbReference>
<accession>A0A4R7B8K0</accession>
<dbReference type="AlphaFoldDB" id="A0A4R7B8K0"/>
<dbReference type="SUPFAM" id="SSF47616">
    <property type="entry name" value="GST C-terminal domain-like"/>
    <property type="match status" value="1"/>
</dbReference>
<dbReference type="OrthoDB" id="8634103at2"/>
<dbReference type="Proteomes" id="UP000295611">
    <property type="component" value="Unassembled WGS sequence"/>
</dbReference>
<dbReference type="EMBL" id="SNZP01000005">
    <property type="protein sequence ID" value="TDR80212.1"/>
    <property type="molecule type" value="Genomic_DNA"/>
</dbReference>
<protein>
    <submittedName>
        <fullName evidence="2">Glutathione S-transferase</fullName>
    </submittedName>
</protein>
<name>A0A4R7B8K0_9NEIS</name>
<dbReference type="CDD" id="cd03205">
    <property type="entry name" value="GST_C_6"/>
    <property type="match status" value="1"/>
</dbReference>
<keyword evidence="2" id="KW-0808">Transferase</keyword>
<dbReference type="GO" id="GO:0004364">
    <property type="term" value="F:glutathione transferase activity"/>
    <property type="evidence" value="ECO:0007669"/>
    <property type="project" value="TreeGrafter"/>
</dbReference>
<dbReference type="Gene3D" id="3.40.30.10">
    <property type="entry name" value="Glutaredoxin"/>
    <property type="match status" value="1"/>
</dbReference>
<dbReference type="GO" id="GO:0016034">
    <property type="term" value="F:maleylacetoacetate isomerase activity"/>
    <property type="evidence" value="ECO:0007669"/>
    <property type="project" value="TreeGrafter"/>
</dbReference>
<sequence>MQLIGMLDSPFVRRVAISLHQLQCTFEHRAISVFRDMDLFRQINPVIKVPTWVCDDGTVLMDSTLILDAVEAQTGKSLMPHELSARRHALRVIGLALIAAEKSVQIYYEQNLRPSDKQHEPWLERIVEQAAAAFALLEIELAAQPLDAGALDQAGITAAVAWRFARERLPQCFEWQRFPALSQWSETAEALPAFRAAPFYG</sequence>
<evidence type="ECO:0000313" key="3">
    <source>
        <dbReference type="Proteomes" id="UP000295611"/>
    </source>
</evidence>
<dbReference type="InterPro" id="IPR004045">
    <property type="entry name" value="Glutathione_S-Trfase_N"/>
</dbReference>
<evidence type="ECO:0000259" key="1">
    <source>
        <dbReference type="Pfam" id="PF13417"/>
    </source>
</evidence>
<dbReference type="GO" id="GO:0006749">
    <property type="term" value="P:glutathione metabolic process"/>
    <property type="evidence" value="ECO:0007669"/>
    <property type="project" value="TreeGrafter"/>
</dbReference>
<dbReference type="InterPro" id="IPR036282">
    <property type="entry name" value="Glutathione-S-Trfase_C_sf"/>
</dbReference>
<dbReference type="RefSeq" id="WP_133679618.1">
    <property type="nucleotide sequence ID" value="NZ_SNZP01000005.1"/>
</dbReference>
<comment type="caution">
    <text evidence="2">The sequence shown here is derived from an EMBL/GenBank/DDBJ whole genome shotgun (WGS) entry which is preliminary data.</text>
</comment>
<dbReference type="Gene3D" id="1.20.1050.10">
    <property type="match status" value="1"/>
</dbReference>
<dbReference type="Pfam" id="PF13417">
    <property type="entry name" value="GST_N_3"/>
    <property type="match status" value="1"/>
</dbReference>
<keyword evidence="3" id="KW-1185">Reference proteome</keyword>
<dbReference type="SUPFAM" id="SSF52833">
    <property type="entry name" value="Thioredoxin-like"/>
    <property type="match status" value="1"/>
</dbReference>
<evidence type="ECO:0000313" key="2">
    <source>
        <dbReference type="EMBL" id="TDR80212.1"/>
    </source>
</evidence>